<dbReference type="STRING" id="1121321.SAMN04488530_103105"/>
<proteinExistence type="predicted"/>
<dbReference type="EMBL" id="FQWX01000003">
    <property type="protein sequence ID" value="SHG55921.1"/>
    <property type="molecule type" value="Genomic_DNA"/>
</dbReference>
<feature type="transmembrane region" description="Helical" evidence="6">
    <location>
        <begin position="108"/>
        <end position="131"/>
    </location>
</feature>
<keyword evidence="3 6" id="KW-0812">Transmembrane</keyword>
<evidence type="ECO:0000313" key="9">
    <source>
        <dbReference type="Proteomes" id="UP000243255"/>
    </source>
</evidence>
<feature type="domain" description="DUF2179" evidence="7">
    <location>
        <begin position="224"/>
        <end position="278"/>
    </location>
</feature>
<keyword evidence="4 6" id="KW-1133">Transmembrane helix</keyword>
<name>A0A1M5KT17_9FIRM</name>
<dbReference type="PANTHER" id="PTHR33545">
    <property type="entry name" value="UPF0750 MEMBRANE PROTEIN YITT-RELATED"/>
    <property type="match status" value="1"/>
</dbReference>
<dbReference type="PIRSF" id="PIRSF006483">
    <property type="entry name" value="Membrane_protein_YitT"/>
    <property type="match status" value="1"/>
</dbReference>
<organism evidence="8 9">
    <name type="scientific">Asaccharospora irregularis DSM 2635</name>
    <dbReference type="NCBI Taxonomy" id="1121321"/>
    <lineage>
        <taxon>Bacteria</taxon>
        <taxon>Bacillati</taxon>
        <taxon>Bacillota</taxon>
        <taxon>Clostridia</taxon>
        <taxon>Peptostreptococcales</taxon>
        <taxon>Peptostreptococcaceae</taxon>
        <taxon>Asaccharospora</taxon>
    </lineage>
</organism>
<dbReference type="OrthoDB" id="9779786at2"/>
<feature type="transmembrane region" description="Helical" evidence="6">
    <location>
        <begin position="50"/>
        <end position="71"/>
    </location>
</feature>
<dbReference type="GO" id="GO:0005886">
    <property type="term" value="C:plasma membrane"/>
    <property type="evidence" value="ECO:0007669"/>
    <property type="project" value="UniProtKB-SubCell"/>
</dbReference>
<evidence type="ECO:0000259" key="7">
    <source>
        <dbReference type="Pfam" id="PF10035"/>
    </source>
</evidence>
<evidence type="ECO:0000256" key="1">
    <source>
        <dbReference type="ARBA" id="ARBA00004651"/>
    </source>
</evidence>
<evidence type="ECO:0000256" key="3">
    <source>
        <dbReference type="ARBA" id="ARBA00022692"/>
    </source>
</evidence>
<dbReference type="Proteomes" id="UP000243255">
    <property type="component" value="Unassembled WGS sequence"/>
</dbReference>
<gene>
    <name evidence="8" type="ORF">SAMN04488530_103105</name>
</gene>
<dbReference type="Pfam" id="PF10035">
    <property type="entry name" value="DUF2179"/>
    <property type="match status" value="1"/>
</dbReference>
<dbReference type="AlphaFoldDB" id="A0A1M5KT17"/>
<dbReference type="InterPro" id="IPR019264">
    <property type="entry name" value="DUF2179"/>
</dbReference>
<keyword evidence="2" id="KW-1003">Cell membrane</keyword>
<keyword evidence="9" id="KW-1185">Reference proteome</keyword>
<evidence type="ECO:0000256" key="5">
    <source>
        <dbReference type="ARBA" id="ARBA00023136"/>
    </source>
</evidence>
<dbReference type="InterPro" id="IPR051461">
    <property type="entry name" value="UPF0750_membrane"/>
</dbReference>
<feature type="transmembrane region" description="Helical" evidence="6">
    <location>
        <begin position="12"/>
        <end position="30"/>
    </location>
</feature>
<dbReference type="RefSeq" id="WP_073123915.1">
    <property type="nucleotide sequence ID" value="NZ_BAABCH010000103.1"/>
</dbReference>
<keyword evidence="5 6" id="KW-0472">Membrane</keyword>
<sequence>MKKQKSSALIELLGLFVGSIIMAVGINMFFKPHTIAPGGMSGLALVISKITGLEVSTIMLVIGIPLVIFSFRIMGTKNSLKTLFGTVLFSFIVGVTSPLSNLRLTDDLLLSAISGGILLGSGIGIMFRVDASTGGTDLIALILSKKFPSIKPTKFMTFLDGMVVISAGIASNNLEIGLYSAIALYVIVKIADAIMAGFDYSKAFLIISNQPEKLREVITDDLNRGVTILEGRGGYTKDKKEILLVVLPKKQETYLKKLVNGTDPTAFIIVSSVHEVLGQGFKTLNN</sequence>
<feature type="transmembrane region" description="Helical" evidence="6">
    <location>
        <begin position="176"/>
        <end position="198"/>
    </location>
</feature>
<dbReference type="Gene3D" id="3.30.70.120">
    <property type="match status" value="1"/>
</dbReference>
<feature type="transmembrane region" description="Helical" evidence="6">
    <location>
        <begin position="83"/>
        <end position="102"/>
    </location>
</feature>
<dbReference type="CDD" id="cd16380">
    <property type="entry name" value="YitT_C"/>
    <property type="match status" value="1"/>
</dbReference>
<protein>
    <submittedName>
        <fullName evidence="8">Uncharacterized membrane-anchored protein YitT, contains DUF161 and DUF2179 domains</fullName>
    </submittedName>
</protein>
<comment type="subcellular location">
    <subcellularLocation>
        <location evidence="1">Cell membrane</location>
        <topology evidence="1">Multi-pass membrane protein</topology>
    </subcellularLocation>
</comment>
<evidence type="ECO:0000256" key="6">
    <source>
        <dbReference type="SAM" id="Phobius"/>
    </source>
</evidence>
<accession>A0A1M5KT17</accession>
<evidence type="ECO:0000256" key="4">
    <source>
        <dbReference type="ARBA" id="ARBA00022989"/>
    </source>
</evidence>
<dbReference type="Pfam" id="PF02588">
    <property type="entry name" value="YitT_membrane"/>
    <property type="match status" value="1"/>
</dbReference>
<evidence type="ECO:0000256" key="2">
    <source>
        <dbReference type="ARBA" id="ARBA00022475"/>
    </source>
</evidence>
<dbReference type="PANTHER" id="PTHR33545:SF9">
    <property type="entry name" value="UPF0750 MEMBRANE PROTEIN YITE"/>
    <property type="match status" value="1"/>
</dbReference>
<evidence type="ECO:0000313" key="8">
    <source>
        <dbReference type="EMBL" id="SHG55921.1"/>
    </source>
</evidence>
<reference evidence="9" key="1">
    <citation type="submission" date="2016-11" db="EMBL/GenBank/DDBJ databases">
        <authorList>
            <person name="Varghese N."/>
            <person name="Submissions S."/>
        </authorList>
    </citation>
    <scope>NUCLEOTIDE SEQUENCE [LARGE SCALE GENOMIC DNA]</scope>
    <source>
        <strain evidence="9">DSM 2635</strain>
    </source>
</reference>
<dbReference type="InterPro" id="IPR015867">
    <property type="entry name" value="N-reg_PII/ATP_PRibTrfase_C"/>
</dbReference>
<dbReference type="InterPro" id="IPR003740">
    <property type="entry name" value="YitT"/>
</dbReference>